<dbReference type="RefSeq" id="WP_020875327.1">
    <property type="nucleotide sequence ID" value="NZ_ATHJ01000022.1"/>
</dbReference>
<evidence type="ECO:0000256" key="6">
    <source>
        <dbReference type="ARBA" id="ARBA00022806"/>
    </source>
</evidence>
<dbReference type="Pfam" id="PF18074">
    <property type="entry name" value="PriA_C"/>
    <property type="match status" value="1"/>
</dbReference>
<dbReference type="Pfam" id="PF18319">
    <property type="entry name" value="Zn_ribbon_PriA"/>
    <property type="match status" value="1"/>
</dbReference>
<keyword evidence="10 12" id="KW-0413">Isomerase</keyword>
<dbReference type="InterPro" id="IPR041236">
    <property type="entry name" value="PriA_C"/>
</dbReference>
<feature type="binding site" evidence="12">
    <location>
        <position position="553"/>
    </location>
    <ligand>
        <name>Zn(2+)</name>
        <dbReference type="ChEBI" id="CHEBI:29105"/>
        <label>1</label>
    </ligand>
</feature>
<keyword evidence="3 12" id="KW-0479">Metal-binding</keyword>
<dbReference type="CDD" id="cd17929">
    <property type="entry name" value="DEXHc_priA"/>
    <property type="match status" value="1"/>
</dbReference>
<dbReference type="eggNOG" id="COG1198">
    <property type="taxonomic scope" value="Bacteria"/>
</dbReference>
<dbReference type="InterPro" id="IPR001650">
    <property type="entry name" value="Helicase_C-like"/>
</dbReference>
<dbReference type="GO" id="GO:1990077">
    <property type="term" value="C:primosome complex"/>
    <property type="evidence" value="ECO:0007669"/>
    <property type="project" value="UniProtKB-UniRule"/>
</dbReference>
<gene>
    <name evidence="12" type="primary">priA</name>
    <name evidence="14" type="ORF">dsmv_1087</name>
</gene>
<dbReference type="GO" id="GO:0006310">
    <property type="term" value="P:DNA recombination"/>
    <property type="evidence" value="ECO:0007669"/>
    <property type="project" value="InterPro"/>
</dbReference>
<dbReference type="Proteomes" id="UP000014977">
    <property type="component" value="Unassembled WGS sequence"/>
</dbReference>
<dbReference type="InterPro" id="IPR014001">
    <property type="entry name" value="Helicase_ATP-bd"/>
</dbReference>
<comment type="catalytic activity">
    <reaction evidence="12">
        <text>Couples ATP hydrolysis with the unwinding of duplex DNA by translocating in the 3'-5' direction.</text>
        <dbReference type="EC" id="5.6.2.4"/>
    </reaction>
</comment>
<dbReference type="InterPro" id="IPR042115">
    <property type="entry name" value="PriA_3primeBD_sf"/>
</dbReference>
<keyword evidence="7 12" id="KW-0862">Zinc</keyword>
<evidence type="ECO:0000313" key="15">
    <source>
        <dbReference type="Proteomes" id="UP000014977"/>
    </source>
</evidence>
<evidence type="ECO:0000256" key="4">
    <source>
        <dbReference type="ARBA" id="ARBA00022741"/>
    </source>
</evidence>
<sequence length="811" mass="89131">MTIYSSHIAVAVALPVEGSYTYGVPDALAPLATPGKRVLVPFGRRRVTGYVLGETVPSGGYAVKRILDVLDPVPLFPPEMIPFFKWVADYYMHPLGEVIQCALPGGLNVYDRLTVSATPGGLTVFEAGGRDLTPLEREVMTRLKSGPCRLKDLRERRVPAALVQTLEDRGWLVREAVLQGGVARPRMERFAARGDGTPPASLSRARRDILALLESCEEMSISDIKAQVPTAPRLVRAMVEQGLVRVYEKQVYRDPFGEPIPPDTPRTLNPEQAGVVAEVDAVTGKGFCPFLLAGVTGSGKTEVYLHLARKVMEKGLPVLVLVPEIALISQMERRFRARFGEAVAVLHSGLSAGERLDQWQRILNREAAVVIGARSAVFAPLDHIGLVIVDEEHDTSYKQGADLLYNARDIAVVRAKLSDAVVILGSATPSVHTCYNVRTGKFRELRIRRRVASRPLPEITVVDLKKVADTRGARRFITPPLHAAMTAALERKEQVLLFLNRRGFASFPVCAACGEALRCVHCDITLTYHRLAGVYRCHYCGYTRKAPCDCPACGPAPIKLLGMGTEKVEAAVKALFPDARVARMDRDTTTRKGSVVRILKSLRKGAVDVLVGTQMVAKGHDFPNITVVGVICADLSLSFPDFRAGERTFQLLAQVAGRAGRGDAPGRMILQTFTPDHFSIVAATRQDYEAFYKVEIGFRRALGYPPVSRIIQLRISGVDPEATRETAEALGSVCRELLQQEAVYRKWVTLLGPVEASIQKIAGRYRWQMLVKGLRIGPLRRFVRAVSSAAPNLFRHPGVRVVIDVDPYFLS</sequence>
<keyword evidence="5 12" id="KW-0378">Hydrolase</keyword>
<dbReference type="Pfam" id="PF00270">
    <property type="entry name" value="DEAD"/>
    <property type="match status" value="1"/>
</dbReference>
<dbReference type="GO" id="GO:0043138">
    <property type="term" value="F:3'-5' DNA helicase activity"/>
    <property type="evidence" value="ECO:0007669"/>
    <property type="project" value="UniProtKB-EC"/>
</dbReference>
<keyword evidence="1 12" id="KW-0639">Primosome</keyword>
<dbReference type="InterPro" id="IPR040498">
    <property type="entry name" value="PriA_CRR"/>
</dbReference>
<dbReference type="Gene3D" id="3.40.50.300">
    <property type="entry name" value="P-loop containing nucleotide triphosphate hydrolases"/>
    <property type="match status" value="2"/>
</dbReference>
<comment type="catalytic activity">
    <reaction evidence="11 12">
        <text>ATP + H2O = ADP + phosphate + H(+)</text>
        <dbReference type="Rhea" id="RHEA:13065"/>
        <dbReference type="ChEBI" id="CHEBI:15377"/>
        <dbReference type="ChEBI" id="CHEBI:15378"/>
        <dbReference type="ChEBI" id="CHEBI:30616"/>
        <dbReference type="ChEBI" id="CHEBI:43474"/>
        <dbReference type="ChEBI" id="CHEBI:456216"/>
        <dbReference type="EC" id="5.6.2.4"/>
    </reaction>
</comment>
<organism evidence="14 15">
    <name type="scientific">Desulfococcus multivorans DSM 2059</name>
    <dbReference type="NCBI Taxonomy" id="1121405"/>
    <lineage>
        <taxon>Bacteria</taxon>
        <taxon>Pseudomonadati</taxon>
        <taxon>Thermodesulfobacteriota</taxon>
        <taxon>Desulfobacteria</taxon>
        <taxon>Desulfobacterales</taxon>
        <taxon>Desulfococcaceae</taxon>
        <taxon>Desulfococcus</taxon>
    </lineage>
</organism>
<dbReference type="GO" id="GO:0005524">
    <property type="term" value="F:ATP binding"/>
    <property type="evidence" value="ECO:0007669"/>
    <property type="project" value="UniProtKB-UniRule"/>
</dbReference>
<evidence type="ECO:0000256" key="7">
    <source>
        <dbReference type="ARBA" id="ARBA00022833"/>
    </source>
</evidence>
<dbReference type="EC" id="5.6.2.4" evidence="12"/>
<comment type="caution">
    <text evidence="14">The sequence shown here is derived from an EMBL/GenBank/DDBJ whole genome shotgun (WGS) entry which is preliminary data.</text>
</comment>
<feature type="binding site" evidence="12">
    <location>
        <position position="519"/>
    </location>
    <ligand>
        <name>Zn(2+)</name>
        <dbReference type="ChEBI" id="CHEBI:29105"/>
        <label>2</label>
    </ligand>
</feature>
<evidence type="ECO:0000256" key="5">
    <source>
        <dbReference type="ARBA" id="ARBA00022801"/>
    </source>
</evidence>
<dbReference type="PATRIC" id="fig|1121405.3.peg.323"/>
<keyword evidence="2 12" id="KW-0235">DNA replication</keyword>
<keyword evidence="4 12" id="KW-0547">Nucleotide-binding</keyword>
<dbReference type="STRING" id="897.B2D07_17325"/>
<dbReference type="Gene3D" id="3.40.1440.60">
    <property type="entry name" value="PriA, 3(prime) DNA-binding domain"/>
    <property type="match status" value="1"/>
</dbReference>
<dbReference type="NCBIfam" id="TIGR00595">
    <property type="entry name" value="priA"/>
    <property type="match status" value="1"/>
</dbReference>
<feature type="binding site" evidence="12">
    <location>
        <position position="522"/>
    </location>
    <ligand>
        <name>Zn(2+)</name>
        <dbReference type="ChEBI" id="CHEBI:29105"/>
        <label>2</label>
    </ligand>
</feature>
<dbReference type="Pfam" id="PF00271">
    <property type="entry name" value="Helicase_C"/>
    <property type="match status" value="1"/>
</dbReference>
<dbReference type="InterPro" id="IPR005259">
    <property type="entry name" value="PriA"/>
</dbReference>
<evidence type="ECO:0000256" key="8">
    <source>
        <dbReference type="ARBA" id="ARBA00022840"/>
    </source>
</evidence>
<dbReference type="GO" id="GO:0003677">
    <property type="term" value="F:DNA binding"/>
    <property type="evidence" value="ECO:0007669"/>
    <property type="project" value="UniProtKB-UniRule"/>
</dbReference>
<dbReference type="FunFam" id="3.40.1440.60:FF:000001">
    <property type="entry name" value="Primosomal protein N"/>
    <property type="match status" value="1"/>
</dbReference>
<evidence type="ECO:0000256" key="12">
    <source>
        <dbReference type="HAMAP-Rule" id="MF_00983"/>
    </source>
</evidence>
<dbReference type="OrthoDB" id="9759544at2"/>
<comment type="similarity">
    <text evidence="12">Belongs to the helicase family. PriA subfamily.</text>
</comment>
<dbReference type="FunFam" id="3.40.50.300:FF:000489">
    <property type="entry name" value="Primosome assembly protein PriA"/>
    <property type="match status" value="1"/>
</dbReference>
<dbReference type="Pfam" id="PF17764">
    <property type="entry name" value="PriA_3primeBD"/>
    <property type="match status" value="1"/>
</dbReference>
<evidence type="ECO:0000256" key="11">
    <source>
        <dbReference type="ARBA" id="ARBA00048988"/>
    </source>
</evidence>
<evidence type="ECO:0000313" key="14">
    <source>
        <dbReference type="EMBL" id="EPR44628.1"/>
    </source>
</evidence>
<feature type="binding site" evidence="12">
    <location>
        <position position="537"/>
    </location>
    <ligand>
        <name>Zn(2+)</name>
        <dbReference type="ChEBI" id="CHEBI:29105"/>
        <label>2</label>
    </ligand>
</feature>
<dbReference type="AlphaFoldDB" id="S7VJ76"/>
<evidence type="ECO:0000256" key="10">
    <source>
        <dbReference type="ARBA" id="ARBA00023235"/>
    </source>
</evidence>
<feature type="binding site" evidence="12">
    <location>
        <position position="513"/>
    </location>
    <ligand>
        <name>Zn(2+)</name>
        <dbReference type="ChEBI" id="CHEBI:29105"/>
        <label>1</label>
    </ligand>
</feature>
<protein>
    <recommendedName>
        <fullName evidence="12">Replication restart protein PriA</fullName>
    </recommendedName>
    <alternativeName>
        <fullName evidence="12">ATP-dependent DNA helicase PriA</fullName>
        <ecNumber evidence="12">5.6.2.4</ecNumber>
    </alternativeName>
    <alternativeName>
        <fullName evidence="12">DNA 3'-5' helicase PriA</fullName>
    </alternativeName>
</protein>
<evidence type="ECO:0000256" key="9">
    <source>
        <dbReference type="ARBA" id="ARBA00023125"/>
    </source>
</evidence>
<accession>S7VJ76</accession>
<dbReference type="GO" id="GO:0006302">
    <property type="term" value="P:double-strand break repair"/>
    <property type="evidence" value="ECO:0007669"/>
    <property type="project" value="InterPro"/>
</dbReference>
<dbReference type="PANTHER" id="PTHR30580">
    <property type="entry name" value="PRIMOSOMAL PROTEIN N"/>
    <property type="match status" value="1"/>
</dbReference>
<evidence type="ECO:0000256" key="3">
    <source>
        <dbReference type="ARBA" id="ARBA00022723"/>
    </source>
</evidence>
<feature type="domain" description="Helicase ATP-binding" evidence="13">
    <location>
        <begin position="281"/>
        <end position="447"/>
    </location>
</feature>
<dbReference type="InterPro" id="IPR027417">
    <property type="entry name" value="P-loop_NTPase"/>
</dbReference>
<comment type="function">
    <text evidence="12">Initiates the restart of stalled replication forks, which reloads the replicative helicase on sites other than the origin of replication. Recognizes and binds to abandoned replication forks and remodels them to uncover a helicase loading site. Promotes assembly of the primosome at these replication forks.</text>
</comment>
<keyword evidence="8 12" id="KW-0067">ATP-binding</keyword>
<dbReference type="InterPro" id="IPR041222">
    <property type="entry name" value="PriA_3primeBD"/>
</dbReference>
<dbReference type="GO" id="GO:0006270">
    <property type="term" value="P:DNA replication initiation"/>
    <property type="evidence" value="ECO:0007669"/>
    <property type="project" value="TreeGrafter"/>
</dbReference>
<dbReference type="InterPro" id="IPR011545">
    <property type="entry name" value="DEAD/DEAH_box_helicase_dom"/>
</dbReference>
<evidence type="ECO:0000256" key="2">
    <source>
        <dbReference type="ARBA" id="ARBA00022705"/>
    </source>
</evidence>
<dbReference type="SUPFAM" id="SSF52540">
    <property type="entry name" value="P-loop containing nucleoside triphosphate hydrolases"/>
    <property type="match status" value="1"/>
</dbReference>
<dbReference type="PROSITE" id="PS51192">
    <property type="entry name" value="HELICASE_ATP_BIND_1"/>
    <property type="match status" value="1"/>
</dbReference>
<evidence type="ECO:0000256" key="1">
    <source>
        <dbReference type="ARBA" id="ARBA00022515"/>
    </source>
</evidence>
<keyword evidence="15" id="KW-1185">Reference proteome</keyword>
<dbReference type="EMBL" id="ATHJ01000022">
    <property type="protein sequence ID" value="EPR44628.1"/>
    <property type="molecule type" value="Genomic_DNA"/>
</dbReference>
<name>S7VJ76_DESML</name>
<dbReference type="GO" id="GO:0016887">
    <property type="term" value="F:ATP hydrolysis activity"/>
    <property type="evidence" value="ECO:0007669"/>
    <property type="project" value="RHEA"/>
</dbReference>
<feature type="binding site" evidence="12">
    <location>
        <position position="550"/>
    </location>
    <ligand>
        <name>Zn(2+)</name>
        <dbReference type="ChEBI" id="CHEBI:29105"/>
        <label>1</label>
    </ligand>
</feature>
<evidence type="ECO:0000259" key="13">
    <source>
        <dbReference type="PROSITE" id="PS51192"/>
    </source>
</evidence>
<dbReference type="PANTHER" id="PTHR30580:SF0">
    <property type="entry name" value="PRIMOSOMAL PROTEIN N"/>
    <property type="match status" value="1"/>
</dbReference>
<comment type="subunit">
    <text evidence="12">Component of the replication restart primosome.</text>
</comment>
<reference evidence="14 15" key="1">
    <citation type="journal article" date="2013" name="Genome Announc.">
        <title>Draft genome sequences for three mercury-methylating, sulfate-reducing bacteria.</title>
        <authorList>
            <person name="Brown S.D."/>
            <person name="Hurt R.A.Jr."/>
            <person name="Gilmour C.C."/>
            <person name="Elias D.A."/>
        </authorList>
    </citation>
    <scope>NUCLEOTIDE SEQUENCE [LARGE SCALE GENOMIC DNA]</scope>
    <source>
        <strain evidence="14 15">DSM 2059</strain>
    </source>
</reference>
<proteinExistence type="inferred from homology"/>
<dbReference type="CDD" id="cd18804">
    <property type="entry name" value="SF2_C_priA"/>
    <property type="match status" value="1"/>
</dbReference>
<dbReference type="SMART" id="SM00487">
    <property type="entry name" value="DEXDc"/>
    <property type="match status" value="1"/>
</dbReference>
<feature type="binding site" evidence="12">
    <location>
        <position position="540"/>
    </location>
    <ligand>
        <name>Zn(2+)</name>
        <dbReference type="ChEBI" id="CHEBI:29105"/>
        <label>2</label>
    </ligand>
</feature>
<dbReference type="GO" id="GO:0008270">
    <property type="term" value="F:zinc ion binding"/>
    <property type="evidence" value="ECO:0007669"/>
    <property type="project" value="UniProtKB-UniRule"/>
</dbReference>
<dbReference type="HAMAP" id="MF_00983">
    <property type="entry name" value="PriA"/>
    <property type="match status" value="1"/>
</dbReference>
<comment type="cofactor">
    <cofactor evidence="12">
        <name>Zn(2+)</name>
        <dbReference type="ChEBI" id="CHEBI:29105"/>
    </cofactor>
    <text evidence="12">Binds 2 zinc ions per subunit.</text>
</comment>
<dbReference type="SMART" id="SM00490">
    <property type="entry name" value="HELICc"/>
    <property type="match status" value="1"/>
</dbReference>
<keyword evidence="6 12" id="KW-0347">Helicase</keyword>
<feature type="binding site" evidence="12">
    <location>
        <position position="510"/>
    </location>
    <ligand>
        <name>Zn(2+)</name>
        <dbReference type="ChEBI" id="CHEBI:29105"/>
        <label>1</label>
    </ligand>
</feature>
<keyword evidence="9 12" id="KW-0238">DNA-binding</keyword>
<dbReference type="GO" id="GO:0006269">
    <property type="term" value="P:DNA replication, synthesis of primer"/>
    <property type="evidence" value="ECO:0007669"/>
    <property type="project" value="UniProtKB-KW"/>
</dbReference>